<dbReference type="EnsemblPlants" id="AET2Gv20534000.2">
    <property type="protein sequence ID" value="AET2Gv20534000.2"/>
    <property type="gene ID" value="AET2Gv20534000"/>
</dbReference>
<proteinExistence type="predicted"/>
<accession>A0A453BJM4</accession>
<evidence type="ECO:0000256" key="1">
    <source>
        <dbReference type="SAM" id="MobiDB-lite"/>
    </source>
</evidence>
<keyword evidence="3" id="KW-1185">Reference proteome</keyword>
<name>A0A453BJM4_AEGTS</name>
<sequence length="130" mass="13492">QIGIPPTPPAPSSVPGCRTPCFSPFHIRRRNPLDALVFVPSLHLPLPPTSAAILSPPPPTGVDQLVFDGSWLGSGGLKLNSSSAMTATCSLQVTKTRGFSPTASTSTRSIVPPVPDHPGNLPGLLPTRTL</sequence>
<feature type="region of interest" description="Disordered" evidence="1">
    <location>
        <begin position="98"/>
        <end position="130"/>
    </location>
</feature>
<dbReference type="Gramene" id="AET2Gv20534000.2">
    <property type="protein sequence ID" value="AET2Gv20534000.2"/>
    <property type="gene ID" value="AET2Gv20534000"/>
</dbReference>
<reference evidence="3" key="2">
    <citation type="journal article" date="2017" name="Nat. Plants">
        <title>The Aegilops tauschii genome reveals multiple impacts of transposons.</title>
        <authorList>
            <person name="Zhao G."/>
            <person name="Zou C."/>
            <person name="Li K."/>
            <person name="Wang K."/>
            <person name="Li T."/>
            <person name="Gao L."/>
            <person name="Zhang X."/>
            <person name="Wang H."/>
            <person name="Yang Z."/>
            <person name="Liu X."/>
            <person name="Jiang W."/>
            <person name="Mao L."/>
            <person name="Kong X."/>
            <person name="Jiao Y."/>
            <person name="Jia J."/>
        </authorList>
    </citation>
    <scope>NUCLEOTIDE SEQUENCE [LARGE SCALE GENOMIC DNA]</scope>
    <source>
        <strain evidence="3">cv. AL8/78</strain>
    </source>
</reference>
<organism evidence="2 3">
    <name type="scientific">Aegilops tauschii subsp. strangulata</name>
    <name type="common">Goatgrass</name>
    <dbReference type="NCBI Taxonomy" id="200361"/>
    <lineage>
        <taxon>Eukaryota</taxon>
        <taxon>Viridiplantae</taxon>
        <taxon>Streptophyta</taxon>
        <taxon>Embryophyta</taxon>
        <taxon>Tracheophyta</taxon>
        <taxon>Spermatophyta</taxon>
        <taxon>Magnoliopsida</taxon>
        <taxon>Liliopsida</taxon>
        <taxon>Poales</taxon>
        <taxon>Poaceae</taxon>
        <taxon>BOP clade</taxon>
        <taxon>Pooideae</taxon>
        <taxon>Triticodae</taxon>
        <taxon>Triticeae</taxon>
        <taxon>Triticinae</taxon>
        <taxon>Aegilops</taxon>
    </lineage>
</organism>
<feature type="compositionally biased region" description="Polar residues" evidence="1">
    <location>
        <begin position="98"/>
        <end position="109"/>
    </location>
</feature>
<dbReference type="AlphaFoldDB" id="A0A453BJM4"/>
<reference evidence="2" key="4">
    <citation type="submission" date="2019-03" db="UniProtKB">
        <authorList>
            <consortium name="EnsemblPlants"/>
        </authorList>
    </citation>
    <scope>IDENTIFICATION</scope>
</reference>
<reference evidence="3" key="1">
    <citation type="journal article" date="2014" name="Science">
        <title>Ancient hybridizations among the ancestral genomes of bread wheat.</title>
        <authorList>
            <consortium name="International Wheat Genome Sequencing Consortium,"/>
            <person name="Marcussen T."/>
            <person name="Sandve S.R."/>
            <person name="Heier L."/>
            <person name="Spannagl M."/>
            <person name="Pfeifer M."/>
            <person name="Jakobsen K.S."/>
            <person name="Wulff B.B."/>
            <person name="Steuernagel B."/>
            <person name="Mayer K.F."/>
            <person name="Olsen O.A."/>
        </authorList>
    </citation>
    <scope>NUCLEOTIDE SEQUENCE [LARGE SCALE GENOMIC DNA]</scope>
    <source>
        <strain evidence="3">cv. AL8/78</strain>
    </source>
</reference>
<dbReference type="Proteomes" id="UP000015105">
    <property type="component" value="Chromosome 2D"/>
</dbReference>
<reference evidence="2" key="5">
    <citation type="journal article" date="2021" name="G3 (Bethesda)">
        <title>Aegilops tauschii genome assembly Aet v5.0 features greater sequence contiguity and improved annotation.</title>
        <authorList>
            <person name="Wang L."/>
            <person name="Zhu T."/>
            <person name="Rodriguez J.C."/>
            <person name="Deal K.R."/>
            <person name="Dubcovsky J."/>
            <person name="McGuire P.E."/>
            <person name="Lux T."/>
            <person name="Spannagl M."/>
            <person name="Mayer K.F.X."/>
            <person name="Baldrich P."/>
            <person name="Meyers B.C."/>
            <person name="Huo N."/>
            <person name="Gu Y.Q."/>
            <person name="Zhou H."/>
            <person name="Devos K.M."/>
            <person name="Bennetzen J.L."/>
            <person name="Unver T."/>
            <person name="Budak H."/>
            <person name="Gulick P.J."/>
            <person name="Galiba G."/>
            <person name="Kalapos B."/>
            <person name="Nelson D.R."/>
            <person name="Li P."/>
            <person name="You F.M."/>
            <person name="Luo M.C."/>
            <person name="Dvorak J."/>
        </authorList>
    </citation>
    <scope>NUCLEOTIDE SEQUENCE [LARGE SCALE GENOMIC DNA]</scope>
    <source>
        <strain evidence="2">cv. AL8/78</strain>
    </source>
</reference>
<evidence type="ECO:0000313" key="2">
    <source>
        <dbReference type="EnsemblPlants" id="AET2Gv20534000.2"/>
    </source>
</evidence>
<reference evidence="2" key="3">
    <citation type="journal article" date="2017" name="Nature">
        <title>Genome sequence of the progenitor of the wheat D genome Aegilops tauschii.</title>
        <authorList>
            <person name="Luo M.C."/>
            <person name="Gu Y.Q."/>
            <person name="Puiu D."/>
            <person name="Wang H."/>
            <person name="Twardziok S.O."/>
            <person name="Deal K.R."/>
            <person name="Huo N."/>
            <person name="Zhu T."/>
            <person name="Wang L."/>
            <person name="Wang Y."/>
            <person name="McGuire P.E."/>
            <person name="Liu S."/>
            <person name="Long H."/>
            <person name="Ramasamy R.K."/>
            <person name="Rodriguez J.C."/>
            <person name="Van S.L."/>
            <person name="Yuan L."/>
            <person name="Wang Z."/>
            <person name="Xia Z."/>
            <person name="Xiao L."/>
            <person name="Anderson O.D."/>
            <person name="Ouyang S."/>
            <person name="Liang Y."/>
            <person name="Zimin A.V."/>
            <person name="Pertea G."/>
            <person name="Qi P."/>
            <person name="Bennetzen J.L."/>
            <person name="Dai X."/>
            <person name="Dawson M.W."/>
            <person name="Muller H.G."/>
            <person name="Kugler K."/>
            <person name="Rivarola-Duarte L."/>
            <person name="Spannagl M."/>
            <person name="Mayer K.F.X."/>
            <person name="Lu F.H."/>
            <person name="Bevan M.W."/>
            <person name="Leroy P."/>
            <person name="Li P."/>
            <person name="You F.M."/>
            <person name="Sun Q."/>
            <person name="Liu Z."/>
            <person name="Lyons E."/>
            <person name="Wicker T."/>
            <person name="Salzberg S.L."/>
            <person name="Devos K.M."/>
            <person name="Dvorak J."/>
        </authorList>
    </citation>
    <scope>NUCLEOTIDE SEQUENCE [LARGE SCALE GENOMIC DNA]</scope>
    <source>
        <strain evidence="2">cv. AL8/78</strain>
    </source>
</reference>
<evidence type="ECO:0000313" key="3">
    <source>
        <dbReference type="Proteomes" id="UP000015105"/>
    </source>
</evidence>
<protein>
    <submittedName>
        <fullName evidence="2">Uncharacterized protein</fullName>
    </submittedName>
</protein>